<dbReference type="SMART" id="SM00220">
    <property type="entry name" value="S_TKc"/>
    <property type="match status" value="1"/>
</dbReference>
<dbReference type="Gene3D" id="1.10.510.10">
    <property type="entry name" value="Transferase(Phosphotransferase) domain 1"/>
    <property type="match status" value="1"/>
</dbReference>
<evidence type="ECO:0000313" key="18">
    <source>
        <dbReference type="Proteomes" id="UP000028990"/>
    </source>
</evidence>
<comment type="catalytic activity">
    <reaction evidence="11">
        <text>L-seryl-[protein] + ATP = O-phospho-L-seryl-[protein] + ADP + H(+)</text>
        <dbReference type="Rhea" id="RHEA:17989"/>
        <dbReference type="Rhea" id="RHEA-COMP:9863"/>
        <dbReference type="Rhea" id="RHEA-COMP:11604"/>
        <dbReference type="ChEBI" id="CHEBI:15378"/>
        <dbReference type="ChEBI" id="CHEBI:29999"/>
        <dbReference type="ChEBI" id="CHEBI:30616"/>
        <dbReference type="ChEBI" id="CHEBI:83421"/>
        <dbReference type="ChEBI" id="CHEBI:456216"/>
        <dbReference type="EC" id="2.7.11.1"/>
    </reaction>
</comment>
<dbReference type="GO" id="GO:0110031">
    <property type="term" value="P:negative regulation of G2/MI transition of meiotic cell cycle"/>
    <property type="evidence" value="ECO:0007669"/>
    <property type="project" value="TreeGrafter"/>
</dbReference>
<reference evidence="17 18" key="1">
    <citation type="submission" date="2013-11" db="EMBL/GenBank/DDBJ databases">
        <title>The Damaraland mole rat (Fukomys damarensis) genome and evolution of African mole rats.</title>
        <authorList>
            <person name="Gladyshev V.N."/>
            <person name="Fang X."/>
        </authorList>
    </citation>
    <scope>NUCLEOTIDE SEQUENCE [LARGE SCALE GENOMIC DNA]</scope>
    <source>
        <tissue evidence="17">Liver</tissue>
    </source>
</reference>
<dbReference type="SUPFAM" id="SSF56112">
    <property type="entry name" value="Protein kinase-like (PK-like)"/>
    <property type="match status" value="1"/>
</dbReference>
<dbReference type="PROSITE" id="PS00107">
    <property type="entry name" value="PROTEIN_KINASE_ATP"/>
    <property type="match status" value="1"/>
</dbReference>
<evidence type="ECO:0000256" key="10">
    <source>
        <dbReference type="ARBA" id="ARBA00047899"/>
    </source>
</evidence>
<evidence type="ECO:0000256" key="1">
    <source>
        <dbReference type="ARBA" id="ARBA00004123"/>
    </source>
</evidence>
<dbReference type="OrthoDB" id="4062651at2759"/>
<protein>
    <recommendedName>
        <fullName evidence="12">Serine/threonine-protein kinase PDIK1L</fullName>
        <ecNumber evidence="2">2.7.11.1</ecNumber>
    </recommendedName>
    <alternativeName>
        <fullName evidence="13">PDLIM1-interacting kinase 1-like</fullName>
    </alternativeName>
</protein>
<keyword evidence="7 14" id="KW-0067">ATP-binding</keyword>
<dbReference type="FunFam" id="1.10.510.10:FF:000174">
    <property type="entry name" value="Serine/threonine-protein kinase PDIK1L"/>
    <property type="match status" value="1"/>
</dbReference>
<comment type="similarity">
    <text evidence="9">Belongs to the protein kinase superfamily. Ser/Thr protein kinase family. GCN2 subfamily.</text>
</comment>
<evidence type="ECO:0000256" key="9">
    <source>
        <dbReference type="ARBA" id="ARBA00037982"/>
    </source>
</evidence>
<dbReference type="PANTHER" id="PTHR11042:SF58">
    <property type="entry name" value="SERINE_THREONINE-PROTEIN KINASE PDIK1L"/>
    <property type="match status" value="1"/>
</dbReference>
<comment type="subcellular location">
    <subcellularLocation>
        <location evidence="1">Nucleus</location>
    </subcellularLocation>
</comment>
<proteinExistence type="inferred from homology"/>
<accession>A0A091D815</accession>
<dbReference type="InterPro" id="IPR008271">
    <property type="entry name" value="Ser/Thr_kinase_AS"/>
</dbReference>
<keyword evidence="8" id="KW-0539">Nucleus</keyword>
<dbReference type="InterPro" id="IPR000719">
    <property type="entry name" value="Prot_kinase_dom"/>
</dbReference>
<evidence type="ECO:0000259" key="16">
    <source>
        <dbReference type="PROSITE" id="PS50011"/>
    </source>
</evidence>
<evidence type="ECO:0000256" key="14">
    <source>
        <dbReference type="PROSITE-ProRule" id="PRU10141"/>
    </source>
</evidence>
<evidence type="ECO:0000256" key="4">
    <source>
        <dbReference type="ARBA" id="ARBA00022679"/>
    </source>
</evidence>
<dbReference type="InterPro" id="IPR011009">
    <property type="entry name" value="Kinase-like_dom_sf"/>
</dbReference>
<dbReference type="InterPro" id="IPR017441">
    <property type="entry name" value="Protein_kinase_ATP_BS"/>
</dbReference>
<comment type="catalytic activity">
    <reaction evidence="10">
        <text>L-threonyl-[protein] + ATP = O-phospho-L-threonyl-[protein] + ADP + H(+)</text>
        <dbReference type="Rhea" id="RHEA:46608"/>
        <dbReference type="Rhea" id="RHEA-COMP:11060"/>
        <dbReference type="Rhea" id="RHEA-COMP:11605"/>
        <dbReference type="ChEBI" id="CHEBI:15378"/>
        <dbReference type="ChEBI" id="CHEBI:30013"/>
        <dbReference type="ChEBI" id="CHEBI:30616"/>
        <dbReference type="ChEBI" id="CHEBI:61977"/>
        <dbReference type="ChEBI" id="CHEBI:456216"/>
        <dbReference type="EC" id="2.7.11.1"/>
    </reaction>
</comment>
<dbReference type="AlphaFoldDB" id="A0A091D815"/>
<dbReference type="InterPro" id="IPR050339">
    <property type="entry name" value="CC_SR_Kinase"/>
</dbReference>
<dbReference type="GO" id="GO:0005524">
    <property type="term" value="F:ATP binding"/>
    <property type="evidence" value="ECO:0007669"/>
    <property type="project" value="UniProtKB-UniRule"/>
</dbReference>
<evidence type="ECO:0000256" key="15">
    <source>
        <dbReference type="RuleBase" id="RU000304"/>
    </source>
</evidence>
<name>A0A091D815_FUKDA</name>
<keyword evidence="3 15" id="KW-0723">Serine/threonine-protein kinase</keyword>
<evidence type="ECO:0000256" key="13">
    <source>
        <dbReference type="ARBA" id="ARBA00078499"/>
    </source>
</evidence>
<dbReference type="GO" id="GO:0005737">
    <property type="term" value="C:cytoplasm"/>
    <property type="evidence" value="ECO:0007669"/>
    <property type="project" value="TreeGrafter"/>
</dbReference>
<dbReference type="FunFam" id="3.30.200.20:FF:000165">
    <property type="entry name" value="Serine/threonine-protein kinase PDIK1L"/>
    <property type="match status" value="1"/>
</dbReference>
<evidence type="ECO:0000313" key="17">
    <source>
        <dbReference type="EMBL" id="KFO18996.1"/>
    </source>
</evidence>
<sequence length="348" mass="39420">MASSQQTYDLIRVLGRGNFGIVYEAVIRNTSAQVAIKKVTCQTPENVELALCEYLVLNSIKDQHPNVVHLEECILQKDGMMQKMSHCCNSPTYLDLVETSLKGEIAFDPRSAHYLWLVMDFCDGGNMNDYLLSRKPDHKTNTSFMLQLSSAIEFLHRNKIIHRDLKPENILVSSSGLDTSDKEPILKVADFGLSKICSASRENPEEPVSVNQGFISAPCGTDLYMAPEVWEGHYSGKTDIFALGIIFWAMQERITFIDKESNKEHLGSYIKKGTEIIPIGMALKENPKMELVIPVKRKSMNVRIKKLIKDMLAVNPEDRPDTSELEFRLVKMAFRDSRCKLQNNLQIS</sequence>
<dbReference type="EC" id="2.7.11.1" evidence="2"/>
<keyword evidence="5 14" id="KW-0547">Nucleotide-binding</keyword>
<evidence type="ECO:0000256" key="6">
    <source>
        <dbReference type="ARBA" id="ARBA00022777"/>
    </source>
</evidence>
<dbReference type="Proteomes" id="UP000028990">
    <property type="component" value="Unassembled WGS sequence"/>
</dbReference>
<dbReference type="Gene3D" id="3.30.200.20">
    <property type="entry name" value="Phosphorylase Kinase, domain 1"/>
    <property type="match status" value="1"/>
</dbReference>
<evidence type="ECO:0000256" key="3">
    <source>
        <dbReference type="ARBA" id="ARBA00022527"/>
    </source>
</evidence>
<dbReference type="PROSITE" id="PS00108">
    <property type="entry name" value="PROTEIN_KINASE_ST"/>
    <property type="match status" value="1"/>
</dbReference>
<dbReference type="GO" id="GO:0004674">
    <property type="term" value="F:protein serine/threonine kinase activity"/>
    <property type="evidence" value="ECO:0007669"/>
    <property type="project" value="UniProtKB-KW"/>
</dbReference>
<evidence type="ECO:0000256" key="5">
    <source>
        <dbReference type="ARBA" id="ARBA00022741"/>
    </source>
</evidence>
<organism evidence="17 18">
    <name type="scientific">Fukomys damarensis</name>
    <name type="common">Damaraland mole rat</name>
    <name type="synonym">Cryptomys damarensis</name>
    <dbReference type="NCBI Taxonomy" id="885580"/>
    <lineage>
        <taxon>Eukaryota</taxon>
        <taxon>Metazoa</taxon>
        <taxon>Chordata</taxon>
        <taxon>Craniata</taxon>
        <taxon>Vertebrata</taxon>
        <taxon>Euteleostomi</taxon>
        <taxon>Mammalia</taxon>
        <taxon>Eutheria</taxon>
        <taxon>Euarchontoglires</taxon>
        <taxon>Glires</taxon>
        <taxon>Rodentia</taxon>
        <taxon>Hystricomorpha</taxon>
        <taxon>Bathyergidae</taxon>
        <taxon>Fukomys</taxon>
    </lineage>
</organism>
<dbReference type="PROSITE" id="PS50011">
    <property type="entry name" value="PROTEIN_KINASE_DOM"/>
    <property type="match status" value="1"/>
</dbReference>
<dbReference type="GO" id="GO:0005654">
    <property type="term" value="C:nucleoplasm"/>
    <property type="evidence" value="ECO:0007669"/>
    <property type="project" value="UniProtKB-ARBA"/>
</dbReference>
<evidence type="ECO:0000256" key="7">
    <source>
        <dbReference type="ARBA" id="ARBA00022840"/>
    </source>
</evidence>
<dbReference type="PANTHER" id="PTHR11042">
    <property type="entry name" value="EUKARYOTIC TRANSLATION INITIATION FACTOR 2-ALPHA KINASE EIF2-ALPHA KINASE -RELATED"/>
    <property type="match status" value="1"/>
</dbReference>
<evidence type="ECO:0000256" key="2">
    <source>
        <dbReference type="ARBA" id="ARBA00012513"/>
    </source>
</evidence>
<evidence type="ECO:0000256" key="12">
    <source>
        <dbReference type="ARBA" id="ARBA00068783"/>
    </source>
</evidence>
<evidence type="ECO:0000256" key="11">
    <source>
        <dbReference type="ARBA" id="ARBA00048679"/>
    </source>
</evidence>
<feature type="domain" description="Protein kinase" evidence="16">
    <location>
        <begin position="8"/>
        <end position="335"/>
    </location>
</feature>
<gene>
    <name evidence="17" type="ORF">H920_19617</name>
</gene>
<dbReference type="EMBL" id="KN125227">
    <property type="protein sequence ID" value="KFO18996.1"/>
    <property type="molecule type" value="Genomic_DNA"/>
</dbReference>
<keyword evidence="4" id="KW-0808">Transferase</keyword>
<feature type="binding site" evidence="14">
    <location>
        <position position="38"/>
    </location>
    <ligand>
        <name>ATP</name>
        <dbReference type="ChEBI" id="CHEBI:30616"/>
    </ligand>
</feature>
<keyword evidence="18" id="KW-1185">Reference proteome</keyword>
<dbReference type="Pfam" id="PF00069">
    <property type="entry name" value="Pkinase"/>
    <property type="match status" value="1"/>
</dbReference>
<evidence type="ECO:0000256" key="8">
    <source>
        <dbReference type="ARBA" id="ARBA00023242"/>
    </source>
</evidence>
<keyword evidence="6 17" id="KW-0418">Kinase</keyword>